<dbReference type="GO" id="GO:0016717">
    <property type="term" value="F:oxidoreductase activity, acting on paired donors, with oxidation of a pair of donors resulting in the reduction of molecular oxygen to two molecules of water"/>
    <property type="evidence" value="ECO:0007669"/>
    <property type="project" value="InterPro"/>
</dbReference>
<evidence type="ECO:0000256" key="5">
    <source>
        <dbReference type="ARBA" id="ARBA00022692"/>
    </source>
</evidence>
<dbReference type="PANTHER" id="PTHR11351:SF31">
    <property type="entry name" value="DESATURASE 1, ISOFORM A-RELATED"/>
    <property type="match status" value="1"/>
</dbReference>
<evidence type="ECO:0000256" key="3">
    <source>
        <dbReference type="ARBA" id="ARBA00009295"/>
    </source>
</evidence>
<feature type="transmembrane region" description="Helical" evidence="13">
    <location>
        <begin position="6"/>
        <end position="26"/>
    </location>
</feature>
<gene>
    <name evidence="15" type="primary">ADS3</name>
    <name evidence="15" type="ORF">SDJN03_21932</name>
</gene>
<proteinExistence type="inferred from homology"/>
<dbReference type="EMBL" id="JAGKQH010000014">
    <property type="protein sequence ID" value="KAG6581930.1"/>
    <property type="molecule type" value="Genomic_DNA"/>
</dbReference>
<comment type="pathway">
    <text evidence="2">Lipid metabolism.</text>
</comment>
<evidence type="ECO:0000256" key="1">
    <source>
        <dbReference type="ARBA" id="ARBA00004141"/>
    </source>
</evidence>
<evidence type="ECO:0000256" key="4">
    <source>
        <dbReference type="ARBA" id="ARBA00022516"/>
    </source>
</evidence>
<comment type="similarity">
    <text evidence="3">Belongs to the fatty acid desaturase type 1 family.</text>
</comment>
<evidence type="ECO:0000256" key="10">
    <source>
        <dbReference type="ARBA" id="ARBA00023098"/>
    </source>
</evidence>
<evidence type="ECO:0000256" key="9">
    <source>
        <dbReference type="ARBA" id="ARBA00023004"/>
    </source>
</evidence>
<comment type="subcellular location">
    <subcellularLocation>
        <location evidence="1">Membrane</location>
        <topology evidence="1">Multi-pass membrane protein</topology>
    </subcellularLocation>
</comment>
<keyword evidence="11 13" id="KW-0472">Membrane</keyword>
<dbReference type="AlphaFoldDB" id="A0AAV6MKC1"/>
<name>A0AAV6MKC1_9ROSI</name>
<keyword evidence="5 13" id="KW-0812">Transmembrane</keyword>
<evidence type="ECO:0000256" key="2">
    <source>
        <dbReference type="ARBA" id="ARBA00005189"/>
    </source>
</evidence>
<keyword evidence="8" id="KW-0560">Oxidoreductase</keyword>
<evidence type="ECO:0000313" key="15">
    <source>
        <dbReference type="EMBL" id="KAG6581930.1"/>
    </source>
</evidence>
<evidence type="ECO:0000256" key="11">
    <source>
        <dbReference type="ARBA" id="ARBA00023136"/>
    </source>
</evidence>
<evidence type="ECO:0000256" key="12">
    <source>
        <dbReference type="ARBA" id="ARBA00023160"/>
    </source>
</evidence>
<evidence type="ECO:0000313" key="16">
    <source>
        <dbReference type="Proteomes" id="UP000685013"/>
    </source>
</evidence>
<dbReference type="InterPro" id="IPR005804">
    <property type="entry name" value="FA_desaturase_dom"/>
</dbReference>
<dbReference type="GO" id="GO:0005789">
    <property type="term" value="C:endoplasmic reticulum membrane"/>
    <property type="evidence" value="ECO:0007669"/>
    <property type="project" value="TreeGrafter"/>
</dbReference>
<dbReference type="Pfam" id="PF00487">
    <property type="entry name" value="FA_desaturase"/>
    <property type="match status" value="1"/>
</dbReference>
<keyword evidence="6" id="KW-0276">Fatty acid metabolism</keyword>
<evidence type="ECO:0000256" key="6">
    <source>
        <dbReference type="ARBA" id="ARBA00022832"/>
    </source>
</evidence>
<feature type="non-terminal residue" evidence="15">
    <location>
        <position position="1"/>
    </location>
</feature>
<keyword evidence="9" id="KW-0408">Iron</keyword>
<dbReference type="CDD" id="cd03505">
    <property type="entry name" value="Delta9-FADS-like"/>
    <property type="match status" value="1"/>
</dbReference>
<evidence type="ECO:0000259" key="14">
    <source>
        <dbReference type="Pfam" id="PF00487"/>
    </source>
</evidence>
<keyword evidence="7 13" id="KW-1133">Transmembrane helix</keyword>
<keyword evidence="16" id="KW-1185">Reference proteome</keyword>
<dbReference type="GO" id="GO:0042761">
    <property type="term" value="P:very long-chain fatty acid biosynthetic process"/>
    <property type="evidence" value="ECO:0007669"/>
    <property type="project" value="TreeGrafter"/>
</dbReference>
<sequence length="128" mass="14680">MALAAILYTVGGVPFLIWGMCVRIVVIFHSTFMVNSVCHMWGQQHWRTGDLSRNNWWVGLTSFGEGWHNNHHAFKYSARLGLEWWQLDAGWYVIRILQVIGLATDVKLPSPAHMQALALNKPEDHLLK</sequence>
<comment type="caution">
    <text evidence="15">The sequence shown here is derived from an EMBL/GenBank/DDBJ whole genome shotgun (WGS) entry which is preliminary data.</text>
</comment>
<evidence type="ECO:0000256" key="8">
    <source>
        <dbReference type="ARBA" id="ARBA00023002"/>
    </source>
</evidence>
<reference evidence="15 16" key="1">
    <citation type="journal article" date="2021" name="Hortic Res">
        <title>The domestication of Cucurbita argyrosperma as revealed by the genome of its wild relative.</title>
        <authorList>
            <person name="Barrera-Redondo J."/>
            <person name="Sanchez-de la Vega G."/>
            <person name="Aguirre-Liguori J.A."/>
            <person name="Castellanos-Morales G."/>
            <person name="Gutierrez-Guerrero Y.T."/>
            <person name="Aguirre-Dugua X."/>
            <person name="Aguirre-Planter E."/>
            <person name="Tenaillon M.I."/>
            <person name="Lira-Saade R."/>
            <person name="Eguiarte L.E."/>
        </authorList>
    </citation>
    <scope>NUCLEOTIDE SEQUENCE [LARGE SCALE GENOMIC DNA]</scope>
    <source>
        <strain evidence="15">JBR-2021</strain>
    </source>
</reference>
<dbReference type="InterPro" id="IPR015876">
    <property type="entry name" value="Acyl-CoA_DS"/>
</dbReference>
<feature type="domain" description="Fatty acid desaturase" evidence="14">
    <location>
        <begin position="4"/>
        <end position="94"/>
    </location>
</feature>
<evidence type="ECO:0000256" key="7">
    <source>
        <dbReference type="ARBA" id="ARBA00022989"/>
    </source>
</evidence>
<keyword evidence="10" id="KW-0443">Lipid metabolism</keyword>
<organism evidence="15 16">
    <name type="scientific">Cucurbita argyrosperma subsp. sororia</name>
    <dbReference type="NCBI Taxonomy" id="37648"/>
    <lineage>
        <taxon>Eukaryota</taxon>
        <taxon>Viridiplantae</taxon>
        <taxon>Streptophyta</taxon>
        <taxon>Embryophyta</taxon>
        <taxon>Tracheophyta</taxon>
        <taxon>Spermatophyta</taxon>
        <taxon>Magnoliopsida</taxon>
        <taxon>eudicotyledons</taxon>
        <taxon>Gunneridae</taxon>
        <taxon>Pentapetalae</taxon>
        <taxon>rosids</taxon>
        <taxon>fabids</taxon>
        <taxon>Cucurbitales</taxon>
        <taxon>Cucurbitaceae</taxon>
        <taxon>Cucurbiteae</taxon>
        <taxon>Cucurbita</taxon>
    </lineage>
</organism>
<dbReference type="PANTHER" id="PTHR11351">
    <property type="entry name" value="ACYL-COA DESATURASE"/>
    <property type="match status" value="1"/>
</dbReference>
<keyword evidence="12" id="KW-0275">Fatty acid biosynthesis</keyword>
<keyword evidence="4" id="KW-0444">Lipid biosynthesis</keyword>
<protein>
    <submittedName>
        <fullName evidence="15">Palmitoyl-monogalactosyldiacylglycerol delta-7 desaturase, chloroplastic</fullName>
    </submittedName>
</protein>
<evidence type="ECO:0000256" key="13">
    <source>
        <dbReference type="SAM" id="Phobius"/>
    </source>
</evidence>
<accession>A0AAV6MKC1</accession>
<dbReference type="Proteomes" id="UP000685013">
    <property type="component" value="Chromosome 14"/>
</dbReference>